<keyword evidence="1" id="KW-0472">Membrane</keyword>
<organism evidence="2 3">
    <name type="scientific">Flavobacterium suzhouense</name>
    <dbReference type="NCBI Taxonomy" id="1529638"/>
    <lineage>
        <taxon>Bacteria</taxon>
        <taxon>Pseudomonadati</taxon>
        <taxon>Bacteroidota</taxon>
        <taxon>Flavobacteriia</taxon>
        <taxon>Flavobacteriales</taxon>
        <taxon>Flavobacteriaceae</taxon>
        <taxon>Flavobacterium</taxon>
    </lineage>
</organism>
<evidence type="ECO:0000256" key="1">
    <source>
        <dbReference type="SAM" id="Phobius"/>
    </source>
</evidence>
<feature type="transmembrane region" description="Helical" evidence="1">
    <location>
        <begin position="53"/>
        <end position="72"/>
    </location>
</feature>
<keyword evidence="3" id="KW-1185">Reference proteome</keyword>
<evidence type="ECO:0000313" key="2">
    <source>
        <dbReference type="EMBL" id="MFD2602461.1"/>
    </source>
</evidence>
<dbReference type="RefSeq" id="WP_379820901.1">
    <property type="nucleotide sequence ID" value="NZ_JBHUMD010000024.1"/>
</dbReference>
<reference evidence="3" key="1">
    <citation type="journal article" date="2019" name="Int. J. Syst. Evol. Microbiol.">
        <title>The Global Catalogue of Microorganisms (GCM) 10K type strain sequencing project: providing services to taxonomists for standard genome sequencing and annotation.</title>
        <authorList>
            <consortium name="The Broad Institute Genomics Platform"/>
            <consortium name="The Broad Institute Genome Sequencing Center for Infectious Disease"/>
            <person name="Wu L."/>
            <person name="Ma J."/>
        </authorList>
    </citation>
    <scope>NUCLEOTIDE SEQUENCE [LARGE SCALE GENOMIC DNA]</scope>
    <source>
        <strain evidence="3">KCTC 42107</strain>
    </source>
</reference>
<evidence type="ECO:0000313" key="3">
    <source>
        <dbReference type="Proteomes" id="UP001597480"/>
    </source>
</evidence>
<proteinExistence type="predicted"/>
<accession>A0ABW5NTQ6</accession>
<evidence type="ECO:0008006" key="4">
    <source>
        <dbReference type="Google" id="ProtNLM"/>
    </source>
</evidence>
<dbReference type="EMBL" id="JBHUMD010000024">
    <property type="protein sequence ID" value="MFD2602461.1"/>
    <property type="molecule type" value="Genomic_DNA"/>
</dbReference>
<gene>
    <name evidence="2" type="ORF">ACFSR3_10375</name>
</gene>
<keyword evidence="1" id="KW-0812">Transmembrane</keyword>
<name>A0ABW5NTQ6_9FLAO</name>
<feature type="transmembrane region" description="Helical" evidence="1">
    <location>
        <begin position="84"/>
        <end position="103"/>
    </location>
</feature>
<comment type="caution">
    <text evidence="2">The sequence shown here is derived from an EMBL/GenBank/DDBJ whole genome shotgun (WGS) entry which is preliminary data.</text>
</comment>
<dbReference type="Proteomes" id="UP001597480">
    <property type="component" value="Unassembled WGS sequence"/>
</dbReference>
<protein>
    <recommendedName>
        <fullName evidence="4">DUF5658 domain-containing protein</fullName>
    </recommendedName>
</protein>
<feature type="transmembrane region" description="Helical" evidence="1">
    <location>
        <begin position="7"/>
        <end position="28"/>
    </location>
</feature>
<sequence>MKKSPVVFWIAIFFVGFILADLFLWFAISSKIVDTETARETYLSYYPEFLQNGRVLTVASILMLTFSGYIFLNTSKKNENKKTGLILGLLSTLLLMLKIYTITRR</sequence>
<keyword evidence="1" id="KW-1133">Transmembrane helix</keyword>